<reference evidence="3 4" key="1">
    <citation type="journal article" date="2018" name="MBio">
        <title>Comparative Genomics Reveals the Core Gene Toolbox for the Fungus-Insect Symbiosis.</title>
        <authorList>
            <person name="Wang Y."/>
            <person name="Stata M."/>
            <person name="Wang W."/>
            <person name="Stajich J.E."/>
            <person name="White M.M."/>
            <person name="Moncalvo J.M."/>
        </authorList>
    </citation>
    <scope>NUCLEOTIDE SEQUENCE [LARGE SCALE GENOMIC DNA]</scope>
    <source>
        <strain evidence="3 4">SWE-8-4</strain>
    </source>
</reference>
<dbReference type="Proteomes" id="UP000245383">
    <property type="component" value="Unassembled WGS sequence"/>
</dbReference>
<proteinExistence type="predicted"/>
<protein>
    <recommendedName>
        <fullName evidence="1">Homing endonuclease LAGLIDADG domain-containing protein</fullName>
    </recommendedName>
</protein>
<evidence type="ECO:0000313" key="4">
    <source>
        <dbReference type="Proteomes" id="UP000245383"/>
    </source>
</evidence>
<feature type="domain" description="Homing endonuclease LAGLIDADG" evidence="1">
    <location>
        <begin position="168"/>
        <end position="274"/>
    </location>
</feature>
<dbReference type="InterPro" id="IPR027434">
    <property type="entry name" value="Homing_endonucl"/>
</dbReference>
<dbReference type="EMBL" id="MBFR01000001">
    <property type="protein sequence ID" value="PVU98267.1"/>
    <property type="molecule type" value="Genomic_DNA"/>
</dbReference>
<dbReference type="Pfam" id="PF00961">
    <property type="entry name" value="LAGLIDADG_1"/>
    <property type="match status" value="2"/>
</dbReference>
<dbReference type="InterPro" id="IPR051289">
    <property type="entry name" value="LAGLIDADG_Endonuclease"/>
</dbReference>
<dbReference type="PANTHER" id="PTHR36181">
    <property type="entry name" value="INTRON-ENCODED ENDONUCLEASE AI3-RELATED"/>
    <property type="match status" value="1"/>
</dbReference>
<dbReference type="PANTHER" id="PTHR36181:SF3">
    <property type="entry name" value="INTRON-ENCODED DNA ENDONUCLEASE AI5 BETA"/>
    <property type="match status" value="1"/>
</dbReference>
<dbReference type="GO" id="GO:0004519">
    <property type="term" value="F:endonuclease activity"/>
    <property type="evidence" value="ECO:0007669"/>
    <property type="project" value="InterPro"/>
</dbReference>
<dbReference type="Gene3D" id="3.10.28.10">
    <property type="entry name" value="Homing endonucleases"/>
    <property type="match status" value="2"/>
</dbReference>
<accession>A0A2T9Z116</accession>
<dbReference type="SUPFAM" id="SSF55608">
    <property type="entry name" value="Homing endonucleases"/>
    <property type="match status" value="2"/>
</dbReference>
<feature type="domain" description="Homing endonuclease LAGLIDADG" evidence="1">
    <location>
        <begin position="15"/>
        <end position="115"/>
    </location>
</feature>
<comment type="caution">
    <text evidence="3">The sequence shown here is derived from an EMBL/GenBank/DDBJ whole genome shotgun (WGS) entry which is preliminary data.</text>
</comment>
<gene>
    <name evidence="3" type="ORF">BB561_000014</name>
    <name evidence="2" type="ORF">BB561_000038</name>
</gene>
<dbReference type="GO" id="GO:0005739">
    <property type="term" value="C:mitochondrion"/>
    <property type="evidence" value="ECO:0007669"/>
    <property type="project" value="UniProtKB-ARBA"/>
</dbReference>
<sequence>MEKFRKKNNLNPNYIVGFTDAEGSFYISIYKNIWTNNYKVSCEMHITQNIHSIKILEKIRDYFKCGIIKVDNKLTNTMRYQINSYKDIADIIIPFFDKYPLLTSKYLNYQTFKEAIHLMINKEHLNDSGILKFIELKKMMNRKRSFFEKYNFCKKHLNKYLINKDWFLGFVDGEGCFYFYIGKQKNTTIQLQASLEIAQNTHDIFVLEAIRKFLGCGRLKPKTTEFNLENVKNISKISRLIISNPSDLKKYIIPFFNNNILLTTKNLDFTDWKNLIGMKEKKYHLSLEGLNLMRSIKSNMNTSRNNY</sequence>
<evidence type="ECO:0000313" key="2">
    <source>
        <dbReference type="EMBL" id="PVU98264.1"/>
    </source>
</evidence>
<evidence type="ECO:0000259" key="1">
    <source>
        <dbReference type="Pfam" id="PF00961"/>
    </source>
</evidence>
<dbReference type="InterPro" id="IPR004860">
    <property type="entry name" value="LAGLIDADG_dom"/>
</dbReference>
<organism evidence="3 4">
    <name type="scientific">Smittium simulii</name>
    <dbReference type="NCBI Taxonomy" id="133385"/>
    <lineage>
        <taxon>Eukaryota</taxon>
        <taxon>Fungi</taxon>
        <taxon>Fungi incertae sedis</taxon>
        <taxon>Zoopagomycota</taxon>
        <taxon>Kickxellomycotina</taxon>
        <taxon>Harpellomycetes</taxon>
        <taxon>Harpellales</taxon>
        <taxon>Legeriomycetaceae</taxon>
        <taxon>Smittium</taxon>
    </lineage>
</organism>
<dbReference type="OrthoDB" id="5412286at2759"/>
<evidence type="ECO:0000313" key="3">
    <source>
        <dbReference type="EMBL" id="PVU98267.1"/>
    </source>
</evidence>
<dbReference type="AlphaFoldDB" id="A0A2T9Z116"/>
<keyword evidence="4" id="KW-1185">Reference proteome</keyword>
<dbReference type="EMBL" id="MBFR01000001">
    <property type="protein sequence ID" value="PVU98264.1"/>
    <property type="molecule type" value="Genomic_DNA"/>
</dbReference>
<name>A0A2T9Z116_9FUNG</name>
<dbReference type="STRING" id="133385.A0A2T9Z116"/>